<evidence type="ECO:0000256" key="3">
    <source>
        <dbReference type="ARBA" id="ARBA00022630"/>
    </source>
</evidence>
<dbReference type="Pfam" id="PF01266">
    <property type="entry name" value="DAO"/>
    <property type="match status" value="1"/>
</dbReference>
<dbReference type="Gene3D" id="3.30.9.10">
    <property type="entry name" value="D-Amino Acid Oxidase, subunit A, domain 2"/>
    <property type="match status" value="1"/>
</dbReference>
<dbReference type="SUPFAM" id="SSF51905">
    <property type="entry name" value="FAD/NAD(P)-binding domain"/>
    <property type="match status" value="1"/>
</dbReference>
<keyword evidence="4" id="KW-0319">Glycerol metabolism</keyword>
<name>A0A517YT36_9BACT</name>
<dbReference type="InterPro" id="IPR006076">
    <property type="entry name" value="FAD-dep_OxRdtase"/>
</dbReference>
<comment type="similarity">
    <text evidence="2">Belongs to the FAD-dependent glycerol-3-phosphate dehydrogenase family.</text>
</comment>
<keyword evidence="3" id="KW-0285">Flavoprotein</keyword>
<dbReference type="InterPro" id="IPR036188">
    <property type="entry name" value="FAD/NAD-bd_sf"/>
</dbReference>
<evidence type="ECO:0000313" key="9">
    <source>
        <dbReference type="EMBL" id="QDU33395.1"/>
    </source>
</evidence>
<reference evidence="9 10" key="1">
    <citation type="submission" date="2019-02" db="EMBL/GenBank/DDBJ databases">
        <title>Deep-cultivation of Planctomycetes and their phenomic and genomic characterization uncovers novel biology.</title>
        <authorList>
            <person name="Wiegand S."/>
            <person name="Jogler M."/>
            <person name="Boedeker C."/>
            <person name="Pinto D."/>
            <person name="Vollmers J."/>
            <person name="Rivas-Marin E."/>
            <person name="Kohn T."/>
            <person name="Peeters S.H."/>
            <person name="Heuer A."/>
            <person name="Rast P."/>
            <person name="Oberbeckmann S."/>
            <person name="Bunk B."/>
            <person name="Jeske O."/>
            <person name="Meyerdierks A."/>
            <person name="Storesund J.E."/>
            <person name="Kallscheuer N."/>
            <person name="Luecker S."/>
            <person name="Lage O.M."/>
            <person name="Pohl T."/>
            <person name="Merkel B.J."/>
            <person name="Hornburger P."/>
            <person name="Mueller R.-W."/>
            <person name="Bruemmer F."/>
            <person name="Labrenz M."/>
            <person name="Spormann A.M."/>
            <person name="Op den Camp H."/>
            <person name="Overmann J."/>
            <person name="Amann R."/>
            <person name="Jetten M.S.M."/>
            <person name="Mascher T."/>
            <person name="Medema M.H."/>
            <person name="Devos D.P."/>
            <person name="Kaster A.-K."/>
            <person name="Ovreas L."/>
            <person name="Rohde M."/>
            <person name="Galperin M.Y."/>
            <person name="Jogler C."/>
        </authorList>
    </citation>
    <scope>NUCLEOTIDE SEQUENCE [LARGE SCALE GENOMIC DNA]</scope>
    <source>
        <strain evidence="9 10">KS4</strain>
    </source>
</reference>
<evidence type="ECO:0000256" key="6">
    <source>
        <dbReference type="ARBA" id="ARBA00023002"/>
    </source>
</evidence>
<evidence type="ECO:0000313" key="10">
    <source>
        <dbReference type="Proteomes" id="UP000317369"/>
    </source>
</evidence>
<dbReference type="KEGG" id="pcor:KS4_14410"/>
<dbReference type="Gene3D" id="3.50.50.60">
    <property type="entry name" value="FAD/NAD(P)-binding domain"/>
    <property type="match status" value="1"/>
</dbReference>
<dbReference type="GO" id="GO:0046168">
    <property type="term" value="P:glycerol-3-phosphate catabolic process"/>
    <property type="evidence" value="ECO:0007669"/>
    <property type="project" value="TreeGrafter"/>
</dbReference>
<dbReference type="InterPro" id="IPR000447">
    <property type="entry name" value="G3P_DH_FAD-dep"/>
</dbReference>
<dbReference type="GO" id="GO:0004368">
    <property type="term" value="F:glycerol-3-phosphate dehydrogenase (quinone) activity"/>
    <property type="evidence" value="ECO:0007669"/>
    <property type="project" value="UniProtKB-EC"/>
</dbReference>
<comment type="cofactor">
    <cofactor evidence="1">
        <name>FAD</name>
        <dbReference type="ChEBI" id="CHEBI:57692"/>
    </cofactor>
</comment>
<evidence type="ECO:0000259" key="7">
    <source>
        <dbReference type="Pfam" id="PF01266"/>
    </source>
</evidence>
<proteinExistence type="inferred from homology"/>
<evidence type="ECO:0000256" key="1">
    <source>
        <dbReference type="ARBA" id="ARBA00001974"/>
    </source>
</evidence>
<dbReference type="PANTHER" id="PTHR11985:SF35">
    <property type="entry name" value="ANAEROBIC GLYCEROL-3-PHOSPHATE DEHYDROGENASE SUBUNIT A"/>
    <property type="match status" value="1"/>
</dbReference>
<dbReference type="RefSeq" id="WP_145076396.1">
    <property type="nucleotide sequence ID" value="NZ_CP036425.1"/>
</dbReference>
<dbReference type="AlphaFoldDB" id="A0A517YT36"/>
<evidence type="ECO:0000256" key="2">
    <source>
        <dbReference type="ARBA" id="ARBA00007330"/>
    </source>
</evidence>
<dbReference type="PRINTS" id="PR01001">
    <property type="entry name" value="FADG3PDH"/>
</dbReference>
<dbReference type="Pfam" id="PF16901">
    <property type="entry name" value="DAO_C"/>
    <property type="match status" value="1"/>
</dbReference>
<accession>A0A517YT36</accession>
<feature type="domain" description="Alpha-glycerophosphate oxidase C-terminal" evidence="8">
    <location>
        <begin position="416"/>
        <end position="500"/>
    </location>
</feature>
<dbReference type="InterPro" id="IPR031656">
    <property type="entry name" value="DAO_C"/>
</dbReference>
<evidence type="ECO:0000256" key="4">
    <source>
        <dbReference type="ARBA" id="ARBA00022798"/>
    </source>
</evidence>
<dbReference type="InterPro" id="IPR038299">
    <property type="entry name" value="DAO_C_sf"/>
</dbReference>
<feature type="domain" description="FAD dependent oxidoreductase" evidence="7">
    <location>
        <begin position="18"/>
        <end position="375"/>
    </location>
</feature>
<dbReference type="Proteomes" id="UP000317369">
    <property type="component" value="Chromosome"/>
</dbReference>
<dbReference type="PROSITE" id="PS51257">
    <property type="entry name" value="PROKAR_LIPOPROTEIN"/>
    <property type="match status" value="1"/>
</dbReference>
<dbReference type="PROSITE" id="PS00978">
    <property type="entry name" value="FAD_G3PDH_2"/>
    <property type="match status" value="1"/>
</dbReference>
<evidence type="ECO:0000256" key="5">
    <source>
        <dbReference type="ARBA" id="ARBA00022827"/>
    </source>
</evidence>
<dbReference type="EMBL" id="CP036425">
    <property type="protein sequence ID" value="QDU33395.1"/>
    <property type="molecule type" value="Genomic_DNA"/>
</dbReference>
<dbReference type="GO" id="GO:0006071">
    <property type="term" value="P:glycerol metabolic process"/>
    <property type="evidence" value="ECO:0007669"/>
    <property type="project" value="UniProtKB-KW"/>
</dbReference>
<dbReference type="OrthoDB" id="9766796at2"/>
<protein>
    <submittedName>
        <fullName evidence="9">Aerobic glycerol-3-phosphate dehydrogenase</fullName>
        <ecNumber evidence="9">1.1.5.3</ecNumber>
    </submittedName>
</protein>
<organism evidence="9 10">
    <name type="scientific">Poriferisphaera corsica</name>
    <dbReference type="NCBI Taxonomy" id="2528020"/>
    <lineage>
        <taxon>Bacteria</taxon>
        <taxon>Pseudomonadati</taxon>
        <taxon>Planctomycetota</taxon>
        <taxon>Phycisphaerae</taxon>
        <taxon>Phycisphaerales</taxon>
        <taxon>Phycisphaeraceae</taxon>
        <taxon>Poriferisphaera</taxon>
    </lineage>
</organism>
<keyword evidence="6 9" id="KW-0560">Oxidoreductase</keyword>
<sequence length="521" mass="57731">MDRGSSLSSISSKDKIWDILVIGGGATGLGCAVDAASRGYQTLLLERLDYAQGTSSRSTKLVHGGVRYLQQGNLSLVLEALKERGLLCENAPHLVHPLPFIVPNYDWWEAPFYGIGMKIYDLMAGRLGIGKSKHLSQSQTLERIPTLEQNGLRGGTIYYDGQFDDSRLAINLAQTAEDLGAVTLNYMNVDQLHKEDDILNAVTATDIETNNQYHIRARAIINATGPFADQLRLIDDPKASPMISASQGIHIVLDRKFLPGNTAIMVPKTSDGRVIFLIPWLDKVLVGTTDTPLDNIPQEPQALPDEIEFLLSTASQYLIKHPKRSDILSVFAGIRPLVNPDSDNKNTAAISRDHTISISRSGLLTVTGGKWTTYRKMAQDTIDQASIVADLPTKDCKTTELAIHGSTQDLFERSSLAHYGSDAHHIHDLEKQNPDLAERIDQRLPISKAQLIWAIQHEHTRTVEDFLSRRTRALLLDAKASIDMAPFVAHTLARELNHNDSWAEQQINHYTTLANQYLPSN</sequence>
<dbReference type="EC" id="1.1.5.3" evidence="9"/>
<dbReference type="Gene3D" id="1.10.8.870">
    <property type="entry name" value="Alpha-glycerophosphate oxidase, cap domain"/>
    <property type="match status" value="1"/>
</dbReference>
<evidence type="ECO:0000259" key="8">
    <source>
        <dbReference type="Pfam" id="PF16901"/>
    </source>
</evidence>
<dbReference type="PANTHER" id="PTHR11985">
    <property type="entry name" value="GLYCEROL-3-PHOSPHATE DEHYDROGENASE"/>
    <property type="match status" value="1"/>
</dbReference>
<keyword evidence="10" id="KW-1185">Reference proteome</keyword>
<gene>
    <name evidence="9" type="primary">glpD_1</name>
    <name evidence="9" type="ORF">KS4_14410</name>
</gene>
<keyword evidence="5" id="KW-0274">FAD</keyword>